<evidence type="ECO:0008006" key="4">
    <source>
        <dbReference type="Google" id="ProtNLM"/>
    </source>
</evidence>
<reference evidence="2 3" key="1">
    <citation type="journal article" date="2010" name="Stand. Genomic Sci.">
        <title>Complete genome sequence of Intrasporangium calvum type strain (7 KIP).</title>
        <authorList>
            <person name="Del Rio T.G."/>
            <person name="Chertkov O."/>
            <person name="Yasawong M."/>
            <person name="Lucas S."/>
            <person name="Deshpande S."/>
            <person name="Cheng J.F."/>
            <person name="Detter C."/>
            <person name="Tapia R."/>
            <person name="Han C."/>
            <person name="Goodwin L."/>
            <person name="Pitluck S."/>
            <person name="Liolios K."/>
            <person name="Ivanova N."/>
            <person name="Mavromatis K."/>
            <person name="Pati A."/>
            <person name="Chen A."/>
            <person name="Palaniappan K."/>
            <person name="Land M."/>
            <person name="Hauser L."/>
            <person name="Chang Y.J."/>
            <person name="Jeffries C.D."/>
            <person name="Rohde M."/>
            <person name="Pukall R."/>
            <person name="Sikorski J."/>
            <person name="Goker M."/>
            <person name="Woyke T."/>
            <person name="Bristow J."/>
            <person name="Eisen J.A."/>
            <person name="Markowitz V."/>
            <person name="Hugenholtz P."/>
            <person name="Kyrpides N.C."/>
            <person name="Klenk H.P."/>
            <person name="Lapidus A."/>
        </authorList>
    </citation>
    <scope>NUCLEOTIDE SEQUENCE [LARGE SCALE GENOMIC DNA]</scope>
    <source>
        <strain evidence="3">ATCC 23552 / DSM 43043 / JCM 3097 / NBRC 12989 / 7 KIP</strain>
    </source>
</reference>
<proteinExistence type="predicted"/>
<evidence type="ECO:0000256" key="1">
    <source>
        <dbReference type="SAM" id="SignalP"/>
    </source>
</evidence>
<dbReference type="Proteomes" id="UP000008914">
    <property type="component" value="Chromosome"/>
</dbReference>
<keyword evidence="1" id="KW-0732">Signal</keyword>
<gene>
    <name evidence="2" type="ordered locus">Intca_1976</name>
</gene>
<dbReference type="EMBL" id="CP002343">
    <property type="protein sequence ID" value="ADU48487.1"/>
    <property type="molecule type" value="Genomic_DNA"/>
</dbReference>
<evidence type="ECO:0000313" key="2">
    <source>
        <dbReference type="EMBL" id="ADU48487.1"/>
    </source>
</evidence>
<dbReference type="eggNOG" id="COG3975">
    <property type="taxonomic scope" value="Bacteria"/>
</dbReference>
<name>E6SBX8_INTC7</name>
<sequence length="442" mass="46305">MGRWHVAALAGVVALTLPSACGSAVGSAPRLSSRTTVGLAVPTSAAAVLAGERAAARRTVAESMVRARVAGISAGAERAWTAGLAGPAVRAGQEAIFRRMQAMGVGNVRLGSVEEVVAPSPRADGGTVTWTMRATLDYRLRGFDESPRAFSVDLTFRADADRVADTARIIGSHPSDRPQPWDLPGLVVRRSANALVLASGAEGVADELARRATRAARRVSEVLGSAEPAVWLAPGTDAVAAQVLGRAEGDLEGIAAVTDGPIDGHRPAGADRVVIVPTAWFSLSGAGREVVMAHELTHVTTRRSSVRQPPLWLSEGLAEFVAYRGLPLEEKDLVRTTIERVQGAGVPMDVPSSRDFEAGPEDRAVAYGLSLLLVRTIAEGHGTDGLVRLFRAVNAGPSVSTPVGSDVDAVTGHYLRTLLHTDSDDVLTAWRSRLNRLADGTS</sequence>
<dbReference type="HOGENOM" id="CLU_041774_1_0_11"/>
<dbReference type="AlphaFoldDB" id="E6SBX8"/>
<organism evidence="2 3">
    <name type="scientific">Intrasporangium calvum (strain ATCC 23552 / DSM 43043 / JCM 3097 / NBRC 12989 / NCIMB 10167 / NRRL B-3866 / 7 KIP)</name>
    <dbReference type="NCBI Taxonomy" id="710696"/>
    <lineage>
        <taxon>Bacteria</taxon>
        <taxon>Bacillati</taxon>
        <taxon>Actinomycetota</taxon>
        <taxon>Actinomycetes</taxon>
        <taxon>Micrococcales</taxon>
        <taxon>Intrasporangiaceae</taxon>
        <taxon>Intrasporangium</taxon>
    </lineage>
</organism>
<protein>
    <recommendedName>
        <fullName evidence="4">Peptidase MA-like domain-containing protein</fullName>
    </recommendedName>
</protein>
<accession>E6SBX8</accession>
<dbReference type="RefSeq" id="WP_013492802.1">
    <property type="nucleotide sequence ID" value="NC_014830.1"/>
</dbReference>
<dbReference type="OrthoDB" id="5242307at2"/>
<dbReference type="STRING" id="710696.Intca_1976"/>
<feature type="chain" id="PRO_5039469773" description="Peptidase MA-like domain-containing protein" evidence="1">
    <location>
        <begin position="24"/>
        <end position="442"/>
    </location>
</feature>
<dbReference type="KEGG" id="ica:Intca_1976"/>
<evidence type="ECO:0000313" key="3">
    <source>
        <dbReference type="Proteomes" id="UP000008914"/>
    </source>
</evidence>
<keyword evidence="3" id="KW-1185">Reference proteome</keyword>
<feature type="signal peptide" evidence="1">
    <location>
        <begin position="1"/>
        <end position="23"/>
    </location>
</feature>